<evidence type="ECO:0000256" key="9">
    <source>
        <dbReference type="SAM" id="MobiDB-lite"/>
    </source>
</evidence>
<organism evidence="10 11">
    <name type="scientific">Smittium culicis</name>
    <dbReference type="NCBI Taxonomy" id="133412"/>
    <lineage>
        <taxon>Eukaryota</taxon>
        <taxon>Fungi</taxon>
        <taxon>Fungi incertae sedis</taxon>
        <taxon>Zoopagomycota</taxon>
        <taxon>Kickxellomycotina</taxon>
        <taxon>Harpellomycetes</taxon>
        <taxon>Harpellales</taxon>
        <taxon>Legeriomycetaceae</taxon>
        <taxon>Smittium</taxon>
    </lineage>
</organism>
<dbReference type="STRING" id="133412.A0A1R1XZ01"/>
<evidence type="ECO:0000256" key="8">
    <source>
        <dbReference type="ARBA" id="ARBA00023242"/>
    </source>
</evidence>
<name>A0A1R1XZ01_9FUNG</name>
<dbReference type="Pfam" id="PF05625">
    <property type="entry name" value="PAXNEB"/>
    <property type="match status" value="1"/>
</dbReference>
<keyword evidence="7" id="KW-0819">tRNA processing</keyword>
<evidence type="ECO:0000256" key="3">
    <source>
        <dbReference type="ARBA" id="ARBA00005043"/>
    </source>
</evidence>
<evidence type="ECO:0000256" key="1">
    <source>
        <dbReference type="ARBA" id="ARBA00004123"/>
    </source>
</evidence>
<dbReference type="GO" id="GO:0002098">
    <property type="term" value="P:tRNA wobble uridine modification"/>
    <property type="evidence" value="ECO:0007669"/>
    <property type="project" value="InterPro"/>
</dbReference>
<evidence type="ECO:0000256" key="5">
    <source>
        <dbReference type="ARBA" id="ARBA00020265"/>
    </source>
</evidence>
<dbReference type="CDD" id="cd19494">
    <property type="entry name" value="Elp4"/>
    <property type="match status" value="1"/>
</dbReference>
<dbReference type="GO" id="GO:0033588">
    <property type="term" value="C:elongator holoenzyme complex"/>
    <property type="evidence" value="ECO:0007669"/>
    <property type="project" value="InterPro"/>
</dbReference>
<dbReference type="AlphaFoldDB" id="A0A1R1XZ01"/>
<evidence type="ECO:0000313" key="10">
    <source>
        <dbReference type="EMBL" id="OMJ19848.1"/>
    </source>
</evidence>
<dbReference type="PANTHER" id="PTHR12896:SF1">
    <property type="entry name" value="ELONGATOR COMPLEX PROTEIN 4"/>
    <property type="match status" value="1"/>
</dbReference>
<evidence type="ECO:0000256" key="6">
    <source>
        <dbReference type="ARBA" id="ARBA00022490"/>
    </source>
</evidence>
<dbReference type="InterPro" id="IPR008728">
    <property type="entry name" value="Elongator_complex_protein_4"/>
</dbReference>
<dbReference type="UniPathway" id="UPA00988"/>
<comment type="similarity">
    <text evidence="4">Belongs to the ELP4 family.</text>
</comment>
<dbReference type="InterPro" id="IPR027417">
    <property type="entry name" value="P-loop_NTPase"/>
</dbReference>
<dbReference type="SUPFAM" id="SSF52540">
    <property type="entry name" value="P-loop containing nucleoside triphosphate hydrolases"/>
    <property type="match status" value="1"/>
</dbReference>
<accession>A0A1R1XZ01</accession>
<dbReference type="Proteomes" id="UP000187283">
    <property type="component" value="Unassembled WGS sequence"/>
</dbReference>
<keyword evidence="11" id="KW-1185">Reference proteome</keyword>
<comment type="subcellular location">
    <subcellularLocation>
        <location evidence="2">Cytoplasm</location>
    </subcellularLocation>
    <subcellularLocation>
        <location evidence="1">Nucleus</location>
    </subcellularLocation>
</comment>
<proteinExistence type="inferred from homology"/>
<reference evidence="10 11" key="1">
    <citation type="submission" date="2017-01" db="EMBL/GenBank/DDBJ databases">
        <authorList>
            <person name="Mah S.A."/>
            <person name="Swanson W.J."/>
            <person name="Moy G.W."/>
            <person name="Vacquier V.D."/>
        </authorList>
    </citation>
    <scope>NUCLEOTIDE SEQUENCE [LARGE SCALE GENOMIC DNA]</scope>
    <source>
        <strain evidence="10 11">GSMNP</strain>
    </source>
</reference>
<comment type="caution">
    <text evidence="10">The sequence shown here is derived from an EMBL/GenBank/DDBJ whole genome shotgun (WGS) entry which is preliminary data.</text>
</comment>
<comment type="pathway">
    <text evidence="3">tRNA modification; 5-methoxycarbonylmethyl-2-thiouridine-tRNA biosynthesis.</text>
</comment>
<keyword evidence="8" id="KW-0539">Nucleus</keyword>
<keyword evidence="6" id="KW-0963">Cytoplasm</keyword>
<feature type="region of interest" description="Disordered" evidence="9">
    <location>
        <begin position="359"/>
        <end position="378"/>
    </location>
</feature>
<dbReference type="GO" id="GO:0005737">
    <property type="term" value="C:cytoplasm"/>
    <property type="evidence" value="ECO:0007669"/>
    <property type="project" value="UniProtKB-SubCell"/>
</dbReference>
<evidence type="ECO:0000256" key="7">
    <source>
        <dbReference type="ARBA" id="ARBA00022694"/>
    </source>
</evidence>
<sequence length="378" mass="41357">MSFRKIQNSSSALPPSPALPPGTKFVPQNSLVLVSTGIPSLDDVLGGGLAIGSILLVLQDRFTGYAQTLQAIFEAQAVSANHKLFVAKPDINSKTDLLLPQKISSQNTLTQPPPVSKDMKIAWRYNNLAQVDPSISQQSYSHDFDLSKNIPIPELQTADINTLDLLDLNPKSPYLSLFKSISQFVENGYSSLDPNKPTTTRNVSRISIHSLGSSFFQNSSQQDILQFFSALKGLLRYSYSTCMITIPATFPANTSSSTKSSILKRIQSHCDCVIELDSFEGSYSNPTKLLSSQNNTSNIQNDYHGLFHIHKLPTLNTLVPAASKLSILAKSGGGSSNNLAFKLRRKKFSIETYHLPIEGGSNERRVPSSNSSSKNLEF</sequence>
<dbReference type="EMBL" id="LSSN01001383">
    <property type="protein sequence ID" value="OMJ19848.1"/>
    <property type="molecule type" value="Genomic_DNA"/>
</dbReference>
<dbReference type="PANTHER" id="PTHR12896">
    <property type="entry name" value="PAX6 NEIGHBOR PROTEIN PAXNEB"/>
    <property type="match status" value="1"/>
</dbReference>
<evidence type="ECO:0000256" key="4">
    <source>
        <dbReference type="ARBA" id="ARBA00007573"/>
    </source>
</evidence>
<feature type="region of interest" description="Disordered" evidence="9">
    <location>
        <begin position="1"/>
        <end position="21"/>
    </location>
</feature>
<dbReference type="GO" id="GO:0008023">
    <property type="term" value="C:transcription elongation factor complex"/>
    <property type="evidence" value="ECO:0007669"/>
    <property type="project" value="TreeGrafter"/>
</dbReference>
<dbReference type="Gene3D" id="3.40.50.300">
    <property type="entry name" value="P-loop containing nucleotide triphosphate hydrolases"/>
    <property type="match status" value="1"/>
</dbReference>
<evidence type="ECO:0000256" key="2">
    <source>
        <dbReference type="ARBA" id="ARBA00004496"/>
    </source>
</evidence>
<evidence type="ECO:0000313" key="11">
    <source>
        <dbReference type="Proteomes" id="UP000187283"/>
    </source>
</evidence>
<feature type="compositionally biased region" description="Polar residues" evidence="9">
    <location>
        <begin position="367"/>
        <end position="378"/>
    </location>
</feature>
<protein>
    <recommendedName>
        <fullName evidence="5">Elongator complex protein 4</fullName>
    </recommendedName>
</protein>
<dbReference type="OrthoDB" id="289162at2759"/>
<gene>
    <name evidence="10" type="ORF">AYI70_g4474</name>
</gene>